<comment type="pathway">
    <text evidence="1 14">Lipid metabolism; fatty acid biosynthesis.</text>
</comment>
<evidence type="ECO:0000256" key="12">
    <source>
        <dbReference type="ARBA" id="ARBA00052467"/>
    </source>
</evidence>
<dbReference type="AlphaFoldDB" id="D3LW46"/>
<dbReference type="FunFam" id="3.40.47.10:FF:000004">
    <property type="entry name" value="3-oxoacyl-[acyl-carrier-protein] synthase 3"/>
    <property type="match status" value="1"/>
</dbReference>
<dbReference type="EMBL" id="AFIJ01000008">
    <property type="protein sequence ID" value="EGL41835.1"/>
    <property type="molecule type" value="Genomic_DNA"/>
</dbReference>
<feature type="active site" evidence="14">
    <location>
        <position position="261"/>
    </location>
</feature>
<reference evidence="17" key="2">
    <citation type="submission" date="2009-12" db="EMBL/GenBank/DDBJ databases">
        <authorList>
            <person name="Madupu R."/>
            <person name="Durkin A.S."/>
            <person name="Torralba M."/>
            <person name="Methe B."/>
            <person name="Sutton G.G."/>
            <person name="Strausberg R.L."/>
            <person name="Nelson K.E."/>
        </authorList>
    </citation>
    <scope>NUCLEOTIDE SEQUENCE</scope>
    <source>
        <strain evidence="17">28L</strain>
    </source>
</reference>
<organism evidence="17 19">
    <name type="scientific">Megasphaera lornae</name>
    <dbReference type="NCBI Taxonomy" id="1000568"/>
    <lineage>
        <taxon>Bacteria</taxon>
        <taxon>Bacillati</taxon>
        <taxon>Bacillota</taxon>
        <taxon>Negativicutes</taxon>
        <taxon>Veillonellales</taxon>
        <taxon>Veillonellaceae</taxon>
        <taxon>Megasphaera</taxon>
    </lineage>
</organism>
<comment type="subcellular location">
    <subcellularLocation>
        <location evidence="14">Cytoplasm</location>
    </subcellularLocation>
</comment>
<dbReference type="GO" id="GO:0006633">
    <property type="term" value="P:fatty acid biosynthetic process"/>
    <property type="evidence" value="ECO:0007669"/>
    <property type="project" value="UniProtKB-UniRule"/>
</dbReference>
<dbReference type="Proteomes" id="UP000003242">
    <property type="component" value="Unassembled WGS sequence"/>
</dbReference>
<keyword evidence="7 14" id="KW-0275">Fatty acid biosynthesis</keyword>
<evidence type="ECO:0000259" key="16">
    <source>
        <dbReference type="Pfam" id="PF08545"/>
    </source>
</evidence>
<evidence type="ECO:0000256" key="3">
    <source>
        <dbReference type="ARBA" id="ARBA00022516"/>
    </source>
</evidence>
<dbReference type="Pfam" id="PF08545">
    <property type="entry name" value="ACP_syn_III"/>
    <property type="match status" value="1"/>
</dbReference>
<evidence type="ECO:0000259" key="15">
    <source>
        <dbReference type="Pfam" id="PF08541"/>
    </source>
</evidence>
<evidence type="ECO:0000256" key="2">
    <source>
        <dbReference type="ARBA" id="ARBA00008642"/>
    </source>
</evidence>
<sequence length="337" mass="35842">MNNTMVKKSNYAGILGTGHYVPEKTVTNADLEKIVDTSDAWIQSRTGICKRHFAETGMNTSDMCTIAARQALEMAGITATDIDMIIVCTLTPDTTIPSTACIVQKNLGAEHAAVFDLYAACSGFAYGAVTAAQYIETGMFTHVLVIGAEVLSRFLDFSDRNTCVLFGDGAGAAVLGPVEAGFGILGTDMGADGRGGEHLNIPASGVAVLPTEEARKQGLTYIKMNGKEVYKFAVKVMGQTAVNALERAGIAPENVDLMVPHQANIRIIQSAAKRLQLPMEKVFVNIDKYANTSGASIPIALDEAQRQGRIKYGDNVVLAGFGAGLTWAALAMKWAIR</sequence>
<dbReference type="HAMAP" id="MF_01815">
    <property type="entry name" value="FabH"/>
    <property type="match status" value="1"/>
</dbReference>
<evidence type="ECO:0000256" key="14">
    <source>
        <dbReference type="HAMAP-Rule" id="MF_01815"/>
    </source>
</evidence>
<name>D3LW46_9FIRM</name>
<comment type="catalytic activity">
    <reaction evidence="12">
        <text>2-methylpropanoyl-CoA + malonyl-[ACP] + H(+) = 4-methyl-3-oxopentanoyl-[ACP] + CO2 + CoA</text>
        <dbReference type="Rhea" id="RHEA:42268"/>
        <dbReference type="Rhea" id="RHEA-COMP:9623"/>
        <dbReference type="Rhea" id="RHEA-COMP:9940"/>
        <dbReference type="ChEBI" id="CHEBI:15378"/>
        <dbReference type="ChEBI" id="CHEBI:16526"/>
        <dbReference type="ChEBI" id="CHEBI:57287"/>
        <dbReference type="ChEBI" id="CHEBI:57338"/>
        <dbReference type="ChEBI" id="CHEBI:78449"/>
        <dbReference type="ChEBI" id="CHEBI:78820"/>
        <dbReference type="EC" id="2.3.1.300"/>
    </reaction>
    <physiologicalReaction direction="left-to-right" evidence="12">
        <dbReference type="Rhea" id="RHEA:42269"/>
    </physiologicalReaction>
</comment>
<accession>D3LW46</accession>
<keyword evidence="3 14" id="KW-0444">Lipid biosynthesis</keyword>
<dbReference type="OrthoDB" id="9815506at2"/>
<dbReference type="InterPro" id="IPR016039">
    <property type="entry name" value="Thiolase-like"/>
</dbReference>
<dbReference type="GO" id="GO:0004315">
    <property type="term" value="F:3-oxoacyl-[acyl-carrier-protein] synthase activity"/>
    <property type="evidence" value="ECO:0007669"/>
    <property type="project" value="InterPro"/>
</dbReference>
<keyword evidence="4 14" id="KW-0808">Transferase</keyword>
<evidence type="ECO:0000313" key="19">
    <source>
        <dbReference type="Proteomes" id="UP000003242"/>
    </source>
</evidence>
<dbReference type="Proteomes" id="UP000004018">
    <property type="component" value="Unassembled WGS sequence"/>
</dbReference>
<keyword evidence="8 14" id="KW-0511">Multifunctional enzyme</keyword>
<reference evidence="19" key="1">
    <citation type="submission" date="2009-12" db="EMBL/GenBank/DDBJ databases">
        <title>Sequence of Clostridiales genomosp. BVAB3 str. UPII9-5.</title>
        <authorList>
            <person name="Madupu R."/>
            <person name="Durkin A.S."/>
            <person name="Torralba M."/>
            <person name="Methe B."/>
            <person name="Sutton G.G."/>
            <person name="Strausberg R.L."/>
            <person name="Nelson K.E."/>
        </authorList>
    </citation>
    <scope>NUCLEOTIDE SEQUENCE [LARGE SCALE GENOMIC DNA]</scope>
    <source>
        <strain evidence="19">28L</strain>
    </source>
</reference>
<comment type="catalytic activity">
    <reaction evidence="13">
        <text>3-methylbutanoyl-CoA + malonyl-[ACP] + H(+) = 5-methyl-3-oxohexanoyl-[ACP] + CO2 + CoA</text>
        <dbReference type="Rhea" id="RHEA:42272"/>
        <dbReference type="Rhea" id="RHEA-COMP:9623"/>
        <dbReference type="Rhea" id="RHEA-COMP:9941"/>
        <dbReference type="ChEBI" id="CHEBI:15378"/>
        <dbReference type="ChEBI" id="CHEBI:16526"/>
        <dbReference type="ChEBI" id="CHEBI:57287"/>
        <dbReference type="ChEBI" id="CHEBI:57345"/>
        <dbReference type="ChEBI" id="CHEBI:78449"/>
        <dbReference type="ChEBI" id="CHEBI:78822"/>
        <dbReference type="EC" id="2.3.1.300"/>
    </reaction>
    <physiologicalReaction direction="left-to-right" evidence="13">
        <dbReference type="Rhea" id="RHEA:42273"/>
    </physiologicalReaction>
</comment>
<reference evidence="18 20" key="3">
    <citation type="submission" date="2011-04" db="EMBL/GenBank/DDBJ databases">
        <authorList>
            <person name="Harkins D.M."/>
            <person name="Madupu R."/>
            <person name="Durkin A.S."/>
            <person name="Torralba M."/>
            <person name="Methe B."/>
            <person name="Sutton G.G."/>
            <person name="Nelson K.E."/>
        </authorList>
    </citation>
    <scope>NUCLEOTIDE SEQUENCE [LARGE SCALE GENOMIC DNA]</scope>
    <source>
        <strain evidence="18 20">UPII 199-6</strain>
    </source>
</reference>
<dbReference type="InterPro" id="IPR013751">
    <property type="entry name" value="ACP_syn_III_N"/>
</dbReference>
<gene>
    <name evidence="14" type="primary">fabH</name>
    <name evidence="18" type="synonym">fabHA</name>
    <name evidence="17" type="ORF">HMPREF0889_1187</name>
    <name evidence="18" type="ORF">HMPREF1039_0040</name>
</gene>
<evidence type="ECO:0000256" key="8">
    <source>
        <dbReference type="ARBA" id="ARBA00023268"/>
    </source>
</evidence>
<evidence type="ECO:0000256" key="4">
    <source>
        <dbReference type="ARBA" id="ARBA00022679"/>
    </source>
</evidence>
<dbReference type="EC" id="2.3.1.180" evidence="14"/>
<dbReference type="STRING" id="699218.HMPREF0889_1187"/>
<dbReference type="GO" id="GO:0033818">
    <property type="term" value="F:beta-ketoacyl-acyl-carrier-protein synthase III activity"/>
    <property type="evidence" value="ECO:0007669"/>
    <property type="project" value="UniProtKB-UniRule"/>
</dbReference>
<evidence type="ECO:0000256" key="1">
    <source>
        <dbReference type="ARBA" id="ARBA00005194"/>
    </source>
</evidence>
<dbReference type="eggNOG" id="COG0332">
    <property type="taxonomic scope" value="Bacteria"/>
</dbReference>
<dbReference type="PANTHER" id="PTHR43091:SF1">
    <property type="entry name" value="BETA-KETOACYL-[ACYL-CARRIER-PROTEIN] SYNTHASE III, CHLOROPLASTIC"/>
    <property type="match status" value="1"/>
</dbReference>
<dbReference type="PANTHER" id="PTHR43091">
    <property type="entry name" value="3-OXOACYL-[ACYL-CARRIER-PROTEIN] SYNTHASE"/>
    <property type="match status" value="1"/>
</dbReference>
<keyword evidence="6 14" id="KW-0443">Lipid metabolism</keyword>
<feature type="domain" description="Beta-ketoacyl-[acyl-carrier-protein] synthase III N-terminal" evidence="16">
    <location>
        <begin position="115"/>
        <end position="193"/>
    </location>
</feature>
<evidence type="ECO:0000256" key="9">
    <source>
        <dbReference type="ARBA" id="ARBA00023315"/>
    </source>
</evidence>
<comment type="function">
    <text evidence="14">Catalyzes the condensation reaction of fatty acid synthesis by the addition to an acyl acceptor of two carbons from malonyl-ACP. Catalyzes the first condensation reaction which initiates fatty acid synthesis and may therefore play a role in governing the total rate of fatty acid production. Possesses both acetoacetyl-ACP synthase and acetyl transacylase activities. Its substrate specificity determines the biosynthesis of branched-chain and/or straight-chain of fatty acids.</text>
</comment>
<dbReference type="UniPathway" id="UPA00094"/>
<evidence type="ECO:0000256" key="7">
    <source>
        <dbReference type="ARBA" id="ARBA00023160"/>
    </source>
</evidence>
<comment type="catalytic activity">
    <reaction evidence="10">
        <text>malonyl-[ACP] + acetyl-CoA + H(+) = 3-oxobutanoyl-[ACP] + CO2 + CoA</text>
        <dbReference type="Rhea" id="RHEA:12080"/>
        <dbReference type="Rhea" id="RHEA-COMP:9623"/>
        <dbReference type="Rhea" id="RHEA-COMP:9625"/>
        <dbReference type="ChEBI" id="CHEBI:15378"/>
        <dbReference type="ChEBI" id="CHEBI:16526"/>
        <dbReference type="ChEBI" id="CHEBI:57287"/>
        <dbReference type="ChEBI" id="CHEBI:57288"/>
        <dbReference type="ChEBI" id="CHEBI:78449"/>
        <dbReference type="ChEBI" id="CHEBI:78450"/>
        <dbReference type="EC" id="2.3.1.180"/>
    </reaction>
    <physiologicalReaction direction="left-to-right" evidence="10">
        <dbReference type="Rhea" id="RHEA:12081"/>
    </physiologicalReaction>
</comment>
<comment type="similarity">
    <text evidence="2 14">Belongs to the thiolase-like superfamily. FabH family.</text>
</comment>
<feature type="active site" evidence="14">
    <location>
        <position position="121"/>
    </location>
</feature>
<evidence type="ECO:0000256" key="6">
    <source>
        <dbReference type="ARBA" id="ARBA00023098"/>
    </source>
</evidence>
<dbReference type="NCBIfam" id="TIGR00747">
    <property type="entry name" value="fabH"/>
    <property type="match status" value="1"/>
</dbReference>
<proteinExistence type="inferred from homology"/>
<evidence type="ECO:0000313" key="18">
    <source>
        <dbReference type="EMBL" id="EGL41835.1"/>
    </source>
</evidence>
<evidence type="ECO:0000256" key="13">
    <source>
        <dbReference type="ARBA" id="ARBA00052985"/>
    </source>
</evidence>
<dbReference type="CDD" id="cd00830">
    <property type="entry name" value="KAS_III"/>
    <property type="match status" value="1"/>
</dbReference>
<comment type="caution">
    <text evidence="17">The sequence shown here is derived from an EMBL/GenBank/DDBJ whole genome shotgun (WGS) entry which is preliminary data.</text>
</comment>
<keyword evidence="9 14" id="KW-0012">Acyltransferase</keyword>
<comment type="catalytic activity">
    <reaction evidence="11">
        <text>(2S)-2-methylbutanoyl-CoA + malonyl-[ACP] + H(+) = (4S)-4-methyl-3-oxohexanoyl-[ACP] + CO2 + CoA</text>
        <dbReference type="Rhea" id="RHEA:42276"/>
        <dbReference type="Rhea" id="RHEA-COMP:9623"/>
        <dbReference type="Rhea" id="RHEA-COMP:17148"/>
        <dbReference type="ChEBI" id="CHEBI:15378"/>
        <dbReference type="ChEBI" id="CHEBI:16526"/>
        <dbReference type="ChEBI" id="CHEBI:57287"/>
        <dbReference type="ChEBI" id="CHEBI:78449"/>
        <dbReference type="ChEBI" id="CHEBI:88166"/>
        <dbReference type="ChEBI" id="CHEBI:167462"/>
        <dbReference type="EC" id="2.3.1.300"/>
    </reaction>
    <physiologicalReaction direction="left-to-right" evidence="11">
        <dbReference type="Rhea" id="RHEA:42277"/>
    </physiologicalReaction>
</comment>
<keyword evidence="14" id="KW-0963">Cytoplasm</keyword>
<dbReference type="Gene3D" id="3.40.47.10">
    <property type="match status" value="1"/>
</dbReference>
<comment type="subunit">
    <text evidence="14">Homodimer.</text>
</comment>
<feature type="domain" description="Beta-ketoacyl-[acyl-carrier-protein] synthase III C-terminal" evidence="15">
    <location>
        <begin position="245"/>
        <end position="334"/>
    </location>
</feature>
<evidence type="ECO:0000313" key="20">
    <source>
        <dbReference type="Proteomes" id="UP000004018"/>
    </source>
</evidence>
<dbReference type="InterPro" id="IPR013747">
    <property type="entry name" value="ACP_syn_III_C"/>
</dbReference>
<evidence type="ECO:0000256" key="11">
    <source>
        <dbReference type="ARBA" id="ARBA00052407"/>
    </source>
</evidence>
<comment type="domain">
    <text evidence="14">The last Arg residue of the ACP-binding site is essential for the weak association between ACP/AcpP and FabH.</text>
</comment>
<evidence type="ECO:0000256" key="5">
    <source>
        <dbReference type="ARBA" id="ARBA00022832"/>
    </source>
</evidence>
<dbReference type="InterPro" id="IPR004655">
    <property type="entry name" value="FabH"/>
</dbReference>
<evidence type="ECO:0000313" key="17">
    <source>
        <dbReference type="EMBL" id="EFD93513.1"/>
    </source>
</evidence>
<feature type="active site" evidence="14">
    <location>
        <position position="291"/>
    </location>
</feature>
<dbReference type="Pfam" id="PF08541">
    <property type="entry name" value="ACP_syn_III_C"/>
    <property type="match status" value="1"/>
</dbReference>
<dbReference type="EMBL" id="ADGP01000023">
    <property type="protein sequence ID" value="EFD93513.1"/>
    <property type="molecule type" value="Genomic_DNA"/>
</dbReference>
<evidence type="ECO:0000256" key="10">
    <source>
        <dbReference type="ARBA" id="ARBA00051096"/>
    </source>
</evidence>
<protein>
    <recommendedName>
        <fullName evidence="14">Beta-ketoacyl-[acyl-carrier-protein] synthase III</fullName>
        <shortName evidence="14">Beta-ketoacyl-ACP synthase III</shortName>
        <shortName evidence="14">KAS III</shortName>
        <ecNumber evidence="14">2.3.1.180</ecNumber>
    </recommendedName>
    <alternativeName>
        <fullName evidence="14">3-oxoacyl-[acyl-carrier-protein] synthase 3</fullName>
    </alternativeName>
    <alternativeName>
        <fullName evidence="14">3-oxoacyl-[acyl-carrier-protein] synthase III</fullName>
    </alternativeName>
</protein>
<keyword evidence="20" id="KW-1185">Reference proteome</keyword>
<dbReference type="NCBIfam" id="NF006829">
    <property type="entry name" value="PRK09352.1"/>
    <property type="match status" value="1"/>
</dbReference>
<keyword evidence="5 14" id="KW-0276">Fatty acid metabolism</keyword>
<feature type="region of interest" description="ACP-binding" evidence="14">
    <location>
        <begin position="262"/>
        <end position="266"/>
    </location>
</feature>
<dbReference type="GO" id="GO:0005737">
    <property type="term" value="C:cytoplasm"/>
    <property type="evidence" value="ECO:0007669"/>
    <property type="project" value="UniProtKB-SubCell"/>
</dbReference>
<dbReference type="SUPFAM" id="SSF53901">
    <property type="entry name" value="Thiolase-like"/>
    <property type="match status" value="1"/>
</dbReference>